<dbReference type="AlphaFoldDB" id="A0A9P6DLW4"/>
<evidence type="ECO:0000256" key="3">
    <source>
        <dbReference type="SAM" id="SignalP"/>
    </source>
</evidence>
<keyword evidence="1" id="KW-0378">Hydrolase</keyword>
<dbReference type="InterPro" id="IPR041805">
    <property type="entry name" value="ASMase/PPN1_MPP"/>
</dbReference>
<proteinExistence type="predicted"/>
<dbReference type="GO" id="GO:0008081">
    <property type="term" value="F:phosphoric diester hydrolase activity"/>
    <property type="evidence" value="ECO:0007669"/>
    <property type="project" value="TreeGrafter"/>
</dbReference>
<evidence type="ECO:0000313" key="5">
    <source>
        <dbReference type="EMBL" id="KAF9506272.1"/>
    </source>
</evidence>
<organism evidence="5 6">
    <name type="scientific">Hydnum rufescens UP504</name>
    <dbReference type="NCBI Taxonomy" id="1448309"/>
    <lineage>
        <taxon>Eukaryota</taxon>
        <taxon>Fungi</taxon>
        <taxon>Dikarya</taxon>
        <taxon>Basidiomycota</taxon>
        <taxon>Agaricomycotina</taxon>
        <taxon>Agaricomycetes</taxon>
        <taxon>Cantharellales</taxon>
        <taxon>Hydnaceae</taxon>
        <taxon>Hydnum</taxon>
    </lineage>
</organism>
<gene>
    <name evidence="5" type="ORF">BS47DRAFT_1305524</name>
</gene>
<feature type="chain" id="PRO_5040323034" description="Calcineurin-like phosphoesterase domain-containing protein" evidence="3">
    <location>
        <begin position="23"/>
        <end position="707"/>
    </location>
</feature>
<dbReference type="Gene3D" id="3.60.21.10">
    <property type="match status" value="1"/>
</dbReference>
<dbReference type="InterPro" id="IPR004843">
    <property type="entry name" value="Calcineurin-like_PHP"/>
</dbReference>
<dbReference type="PANTHER" id="PTHR10340">
    <property type="entry name" value="SPHINGOMYELIN PHOSPHODIESTERASE"/>
    <property type="match status" value="1"/>
</dbReference>
<name>A0A9P6DLW4_9AGAM</name>
<reference evidence="5" key="1">
    <citation type="journal article" date="2020" name="Nat. Commun.">
        <title>Large-scale genome sequencing of mycorrhizal fungi provides insights into the early evolution of symbiotic traits.</title>
        <authorList>
            <person name="Miyauchi S."/>
            <person name="Kiss E."/>
            <person name="Kuo A."/>
            <person name="Drula E."/>
            <person name="Kohler A."/>
            <person name="Sanchez-Garcia M."/>
            <person name="Morin E."/>
            <person name="Andreopoulos B."/>
            <person name="Barry K.W."/>
            <person name="Bonito G."/>
            <person name="Buee M."/>
            <person name="Carver A."/>
            <person name="Chen C."/>
            <person name="Cichocki N."/>
            <person name="Clum A."/>
            <person name="Culley D."/>
            <person name="Crous P.W."/>
            <person name="Fauchery L."/>
            <person name="Girlanda M."/>
            <person name="Hayes R.D."/>
            <person name="Keri Z."/>
            <person name="LaButti K."/>
            <person name="Lipzen A."/>
            <person name="Lombard V."/>
            <person name="Magnuson J."/>
            <person name="Maillard F."/>
            <person name="Murat C."/>
            <person name="Nolan M."/>
            <person name="Ohm R.A."/>
            <person name="Pangilinan J."/>
            <person name="Pereira M.F."/>
            <person name="Perotto S."/>
            <person name="Peter M."/>
            <person name="Pfister S."/>
            <person name="Riley R."/>
            <person name="Sitrit Y."/>
            <person name="Stielow J.B."/>
            <person name="Szollosi G."/>
            <person name="Zifcakova L."/>
            <person name="Stursova M."/>
            <person name="Spatafora J.W."/>
            <person name="Tedersoo L."/>
            <person name="Vaario L.M."/>
            <person name="Yamada A."/>
            <person name="Yan M."/>
            <person name="Wang P."/>
            <person name="Xu J."/>
            <person name="Bruns T."/>
            <person name="Baldrian P."/>
            <person name="Vilgalys R."/>
            <person name="Dunand C."/>
            <person name="Henrissat B."/>
            <person name="Grigoriev I.V."/>
            <person name="Hibbett D."/>
            <person name="Nagy L.G."/>
            <person name="Martin F.M."/>
        </authorList>
    </citation>
    <scope>NUCLEOTIDE SEQUENCE</scope>
    <source>
        <strain evidence="5">UP504</strain>
    </source>
</reference>
<feature type="domain" description="Calcineurin-like phosphoesterase" evidence="4">
    <location>
        <begin position="248"/>
        <end position="539"/>
    </location>
</feature>
<evidence type="ECO:0000256" key="2">
    <source>
        <dbReference type="ARBA" id="ARBA00023180"/>
    </source>
</evidence>
<comment type="caution">
    <text evidence="5">The sequence shown here is derived from an EMBL/GenBank/DDBJ whole genome shotgun (WGS) entry which is preliminary data.</text>
</comment>
<dbReference type="PANTHER" id="PTHR10340:SF27">
    <property type="entry name" value="ACL091CP"/>
    <property type="match status" value="1"/>
</dbReference>
<protein>
    <recommendedName>
        <fullName evidence="4">Calcineurin-like phosphoesterase domain-containing protein</fullName>
    </recommendedName>
</protein>
<dbReference type="GO" id="GO:0005615">
    <property type="term" value="C:extracellular space"/>
    <property type="evidence" value="ECO:0007669"/>
    <property type="project" value="TreeGrafter"/>
</dbReference>
<keyword evidence="3" id="KW-0732">Signal</keyword>
<evidence type="ECO:0000313" key="6">
    <source>
        <dbReference type="Proteomes" id="UP000886523"/>
    </source>
</evidence>
<evidence type="ECO:0000256" key="1">
    <source>
        <dbReference type="ARBA" id="ARBA00022801"/>
    </source>
</evidence>
<keyword evidence="2" id="KW-0325">Glycoprotein</keyword>
<dbReference type="OrthoDB" id="282973at2759"/>
<dbReference type="SUPFAM" id="SSF56300">
    <property type="entry name" value="Metallo-dependent phosphatases"/>
    <property type="match status" value="1"/>
</dbReference>
<evidence type="ECO:0000259" key="4">
    <source>
        <dbReference type="Pfam" id="PF00149"/>
    </source>
</evidence>
<dbReference type="Pfam" id="PF00149">
    <property type="entry name" value="Metallophos"/>
    <property type="match status" value="1"/>
</dbReference>
<dbReference type="CDD" id="cd00842">
    <property type="entry name" value="MPP_ASMase"/>
    <property type="match status" value="1"/>
</dbReference>
<dbReference type="EMBL" id="MU129118">
    <property type="protein sequence ID" value="KAF9506272.1"/>
    <property type="molecule type" value="Genomic_DNA"/>
</dbReference>
<dbReference type="Proteomes" id="UP000886523">
    <property type="component" value="Unassembled WGS sequence"/>
</dbReference>
<accession>A0A9P6DLW4</accession>
<feature type="signal peptide" evidence="3">
    <location>
        <begin position="1"/>
        <end position="22"/>
    </location>
</feature>
<keyword evidence="6" id="KW-1185">Reference proteome</keyword>
<dbReference type="InterPro" id="IPR029052">
    <property type="entry name" value="Metallo-depent_PP-like"/>
</dbReference>
<sequence length="707" mass="77218">MSRLSVIFFLAAASLASQAVLGSVSAPRDASQYSNTSVLTWGPSNYTTGPLRAVWREGYYNSPTATNEEPQPKVKNILTGEFYPLKLTDPKTFPKNLTEDPTILPPVPNAAKLQNIFVNQISAIIDSPNVTFGGSCGKCKAALEVGQAVALTRPELVPVVLVALCQKYTPSSSCHSNYAGVTYGGSITQVLANANVSGYDGEMICANFVRGACPTPPPSPINLTTWFKSPKPRNAAAPVPRVGGPRVKVLHLSDMHIDPRYEVGSESNCHGAGSLCCRDGIFSPQSPNSVMQPAPLYGAFQCDLPFDLGIAELEAIPVLTGTKETGFEFSIYTGDLVSHDQPMELSRSYITYTETIIFNLFKRLLNSGPIYAALGNHDTAPIAQAGPKANGFVNTPSQALADQFDWNYGYVSKLWEYEGWINHLVGNNARKHYGAYSVRRKGGLRIISLNTDLCEYTPNYFAYMNMPDNDLGGGLRFLTDELQAAEDAGERAWIIGHVLSGWDGTNPLPNPTNLCKYQSIIDRYSPHVVAAVFFGHTHEDQFMIYYANNATSISAANALTVGWIGPSMTPAANMNTGFRVYEVDAETFDILDAHTWYSDVSTFHSLDGQSQSGPTFQYEYSSREAYGKNISWPTNAPLNATWWHKVTEQMELNPSLIQTFTTFQGKHSELSPPCNTTECITAKICYMRSGSVPIAKQNCKTGYGSVQ</sequence>